<dbReference type="SMART" id="SM00020">
    <property type="entry name" value="Tryp_SPc"/>
    <property type="match status" value="2"/>
</dbReference>
<dbReference type="PANTHER" id="PTHR24276:SF98">
    <property type="entry name" value="FI18310P1-RELATED"/>
    <property type="match status" value="1"/>
</dbReference>
<dbReference type="InterPro" id="IPR009003">
    <property type="entry name" value="Peptidase_S1_PA"/>
</dbReference>
<dbReference type="SUPFAM" id="SSF50494">
    <property type="entry name" value="Trypsin-like serine proteases"/>
    <property type="match status" value="2"/>
</dbReference>
<reference evidence="6" key="2">
    <citation type="submission" date="2023-03" db="EMBL/GenBank/DDBJ databases">
        <authorList>
            <person name="Inwood S.N."/>
            <person name="Skelly J.G."/>
            <person name="Guhlin J."/>
            <person name="Harrop T.W.R."/>
            <person name="Goldson S.G."/>
            <person name="Dearden P.K."/>
        </authorList>
    </citation>
    <scope>NUCLEOTIDE SEQUENCE</scope>
    <source>
        <strain evidence="6">Lincoln</strain>
        <tissue evidence="6">Whole body</tissue>
    </source>
</reference>
<organism evidence="6 7">
    <name type="scientific">Microctonus hyperodae</name>
    <name type="common">Parasitoid wasp</name>
    <dbReference type="NCBI Taxonomy" id="165561"/>
    <lineage>
        <taxon>Eukaryota</taxon>
        <taxon>Metazoa</taxon>
        <taxon>Ecdysozoa</taxon>
        <taxon>Arthropoda</taxon>
        <taxon>Hexapoda</taxon>
        <taxon>Insecta</taxon>
        <taxon>Pterygota</taxon>
        <taxon>Neoptera</taxon>
        <taxon>Endopterygota</taxon>
        <taxon>Hymenoptera</taxon>
        <taxon>Apocrita</taxon>
        <taxon>Ichneumonoidea</taxon>
        <taxon>Braconidae</taxon>
        <taxon>Euphorinae</taxon>
        <taxon>Microctonus</taxon>
    </lineage>
</organism>
<keyword evidence="1" id="KW-0645">Protease</keyword>
<sequence length="518" mass="59345">MDYGGAIVANGLQIGINLNNEQCANGKKPNSHILINKFANWIHHNSNLRNINNPPGLSITPNHCSKNNHAAPFGKYPYHVSVRRNNEHICSGSIINNRYIITSQICVIRDSATDLNVIVGTNSLATNPGILYEIEKIITYNGDDDFIALLQTKKPIQYNEFTKPIAIADYNYEADNYPVTFTAFEQPISGKITNDRLQEFSHVIYDLKKCNKYYHEYFDQSTLCTVDSCQENNCNMDYGGGVVANGFLVGIKLYSIEKCNENQPHVNIRVHHYINWIRINSDLSKFSYSQTPKNWNVQTTIEFDNPREERFPYHVSIKRSNQHICSGSIINERHILTSNGCILRDTAKDLFVITGTNSLTKSGQLYKIDKIIPTYDYHYDIALLRTTNKIIFNDDVQPIKISPYNHELYESQRAILTAWERPINGKFMNDKLQHVLYKISYRNKCLEDFPSLNDAYMCSTQISYENGCNMDYGAPIVSIGSQIAINPFGVRCDGSNETQFHLPLYPHLRWIEENSRVY</sequence>
<dbReference type="PANTHER" id="PTHR24276">
    <property type="entry name" value="POLYSERASE-RELATED"/>
    <property type="match status" value="1"/>
</dbReference>
<feature type="domain" description="Peptidase S1" evidence="5">
    <location>
        <begin position="311"/>
        <end position="516"/>
    </location>
</feature>
<proteinExistence type="predicted"/>
<comment type="caution">
    <text evidence="6">The sequence shown here is derived from an EMBL/GenBank/DDBJ whole genome shotgun (WGS) entry which is preliminary data.</text>
</comment>
<reference evidence="6" key="1">
    <citation type="journal article" date="2023" name="bioRxiv">
        <title>Scaffold-level genome assemblies of two parasitoid biocontrol wasps reveal the parthenogenesis mechanism and an associated novel virus.</title>
        <authorList>
            <person name="Inwood S."/>
            <person name="Skelly J."/>
            <person name="Guhlin J."/>
            <person name="Harrop T."/>
            <person name="Goldson S."/>
            <person name="Dearden P."/>
        </authorList>
    </citation>
    <scope>NUCLEOTIDE SEQUENCE</scope>
    <source>
        <strain evidence="6">Lincoln</strain>
        <tissue evidence="6">Whole body</tissue>
    </source>
</reference>
<dbReference type="InterPro" id="IPR043504">
    <property type="entry name" value="Peptidase_S1_PA_chymotrypsin"/>
</dbReference>
<keyword evidence="2" id="KW-0378">Hydrolase</keyword>
<evidence type="ECO:0000259" key="5">
    <source>
        <dbReference type="PROSITE" id="PS50240"/>
    </source>
</evidence>
<dbReference type="EMBL" id="JAQQBR010001831">
    <property type="protein sequence ID" value="KAK0168929.1"/>
    <property type="molecule type" value="Genomic_DNA"/>
</dbReference>
<name>A0AA39FG31_MICHY</name>
<evidence type="ECO:0000256" key="1">
    <source>
        <dbReference type="ARBA" id="ARBA00022670"/>
    </source>
</evidence>
<evidence type="ECO:0000256" key="2">
    <source>
        <dbReference type="ARBA" id="ARBA00022801"/>
    </source>
</evidence>
<dbReference type="Proteomes" id="UP001168972">
    <property type="component" value="Unassembled WGS sequence"/>
</dbReference>
<dbReference type="GO" id="GO:0006508">
    <property type="term" value="P:proteolysis"/>
    <property type="evidence" value="ECO:0007669"/>
    <property type="project" value="UniProtKB-KW"/>
</dbReference>
<evidence type="ECO:0000313" key="7">
    <source>
        <dbReference type="Proteomes" id="UP001168972"/>
    </source>
</evidence>
<dbReference type="Pfam" id="PF00089">
    <property type="entry name" value="Trypsin"/>
    <property type="match status" value="2"/>
</dbReference>
<dbReference type="FunFam" id="2.40.10.10:FF:000068">
    <property type="entry name" value="transmembrane protease serine 2"/>
    <property type="match status" value="1"/>
</dbReference>
<keyword evidence="4" id="KW-1015">Disulfide bond</keyword>
<keyword evidence="7" id="KW-1185">Reference proteome</keyword>
<gene>
    <name evidence="6" type="ORF">PV327_002685</name>
</gene>
<accession>A0AA39FG31</accession>
<keyword evidence="3" id="KW-0720">Serine protease</keyword>
<dbReference type="PROSITE" id="PS50240">
    <property type="entry name" value="TRYPSIN_DOM"/>
    <property type="match status" value="2"/>
</dbReference>
<dbReference type="InterPro" id="IPR001254">
    <property type="entry name" value="Trypsin_dom"/>
</dbReference>
<dbReference type="AlphaFoldDB" id="A0AA39FG31"/>
<dbReference type="Gene3D" id="2.40.10.10">
    <property type="entry name" value="Trypsin-like serine proteases"/>
    <property type="match status" value="3"/>
</dbReference>
<protein>
    <recommendedName>
        <fullName evidence="5">Peptidase S1 domain-containing protein</fullName>
    </recommendedName>
</protein>
<dbReference type="GO" id="GO:0004252">
    <property type="term" value="F:serine-type endopeptidase activity"/>
    <property type="evidence" value="ECO:0007669"/>
    <property type="project" value="InterPro"/>
</dbReference>
<dbReference type="InterPro" id="IPR050430">
    <property type="entry name" value="Peptidase_S1"/>
</dbReference>
<evidence type="ECO:0000256" key="4">
    <source>
        <dbReference type="ARBA" id="ARBA00023157"/>
    </source>
</evidence>
<evidence type="ECO:0000256" key="3">
    <source>
        <dbReference type="ARBA" id="ARBA00022825"/>
    </source>
</evidence>
<evidence type="ECO:0000313" key="6">
    <source>
        <dbReference type="EMBL" id="KAK0168929.1"/>
    </source>
</evidence>
<feature type="domain" description="Peptidase S1" evidence="5">
    <location>
        <begin position="59"/>
        <end position="282"/>
    </location>
</feature>